<dbReference type="Proteomes" id="UP001260188">
    <property type="component" value="Unassembled WGS sequence"/>
</dbReference>
<sequence length="29" mass="3479">MTMRNERLIAADLDQFQLRNESYPPVRDV</sequence>
<protein>
    <submittedName>
        <fullName evidence="1">Uncharacterized protein</fullName>
    </submittedName>
</protein>
<reference evidence="1 2" key="1">
    <citation type="submission" date="2023-08" db="EMBL/GenBank/DDBJ databases">
        <title>Functional and genomic diversity of the sorghum phyllosphere microbiome.</title>
        <authorList>
            <person name="Shade A."/>
        </authorList>
    </citation>
    <scope>NUCLEOTIDE SEQUENCE [LARGE SCALE GENOMIC DNA]</scope>
    <source>
        <strain evidence="1 2">SORGH_AS_0919</strain>
    </source>
</reference>
<dbReference type="EMBL" id="JAVIZA010000001">
    <property type="protein sequence ID" value="MDR6166709.1"/>
    <property type="molecule type" value="Genomic_DNA"/>
</dbReference>
<evidence type="ECO:0000313" key="2">
    <source>
        <dbReference type="Proteomes" id="UP001260188"/>
    </source>
</evidence>
<accession>A0ABU1HYI6</accession>
<comment type="caution">
    <text evidence="1">The sequence shown here is derived from an EMBL/GenBank/DDBJ whole genome shotgun (WGS) entry which is preliminary data.</text>
</comment>
<proteinExistence type="predicted"/>
<evidence type="ECO:0000313" key="1">
    <source>
        <dbReference type="EMBL" id="MDR6166709.1"/>
    </source>
</evidence>
<keyword evidence="2" id="KW-1185">Reference proteome</keyword>
<gene>
    <name evidence="1" type="ORF">QE367_000913</name>
</gene>
<name>A0ABU1HYI6_9MICO</name>
<organism evidence="1 2">
    <name type="scientific">Microbacterium paludicola</name>
    <dbReference type="NCBI Taxonomy" id="300019"/>
    <lineage>
        <taxon>Bacteria</taxon>
        <taxon>Bacillati</taxon>
        <taxon>Actinomycetota</taxon>
        <taxon>Actinomycetes</taxon>
        <taxon>Micrococcales</taxon>
        <taxon>Microbacteriaceae</taxon>
        <taxon>Microbacterium</taxon>
    </lineage>
</organism>